<gene>
    <name evidence="2" type="ORF">AAL_00766</name>
</gene>
<reference evidence="2 3" key="1">
    <citation type="journal article" date="2016" name="Genome Biol. Evol.">
        <title>Divergent and convergent evolution of fungal pathogenicity.</title>
        <authorList>
            <person name="Shang Y."/>
            <person name="Xiao G."/>
            <person name="Zheng P."/>
            <person name="Cen K."/>
            <person name="Zhan S."/>
            <person name="Wang C."/>
        </authorList>
    </citation>
    <scope>NUCLEOTIDE SEQUENCE [LARGE SCALE GENOMIC DNA]</scope>
    <source>
        <strain evidence="2 3">RCEF 2490</strain>
    </source>
</reference>
<proteinExistence type="predicted"/>
<organism evidence="2 3">
    <name type="scientific">Moelleriella libera RCEF 2490</name>
    <dbReference type="NCBI Taxonomy" id="1081109"/>
    <lineage>
        <taxon>Eukaryota</taxon>
        <taxon>Fungi</taxon>
        <taxon>Dikarya</taxon>
        <taxon>Ascomycota</taxon>
        <taxon>Pezizomycotina</taxon>
        <taxon>Sordariomycetes</taxon>
        <taxon>Hypocreomycetidae</taxon>
        <taxon>Hypocreales</taxon>
        <taxon>Clavicipitaceae</taxon>
        <taxon>Moelleriella</taxon>
    </lineage>
</organism>
<dbReference type="Proteomes" id="UP000078544">
    <property type="component" value="Unassembled WGS sequence"/>
</dbReference>
<feature type="region of interest" description="Disordered" evidence="1">
    <location>
        <begin position="109"/>
        <end position="137"/>
    </location>
</feature>
<accession>A0A166V5W4</accession>
<feature type="compositionally biased region" description="Low complexity" evidence="1">
    <location>
        <begin position="109"/>
        <end position="123"/>
    </location>
</feature>
<dbReference type="AlphaFoldDB" id="A0A166V5W4"/>
<dbReference type="EMBL" id="AZGY01000001">
    <property type="protein sequence ID" value="OAA33301.1"/>
    <property type="molecule type" value="Genomic_DNA"/>
</dbReference>
<keyword evidence="3" id="KW-1185">Reference proteome</keyword>
<evidence type="ECO:0000313" key="2">
    <source>
        <dbReference type="EMBL" id="OAA33301.1"/>
    </source>
</evidence>
<protein>
    <submittedName>
        <fullName evidence="2">Uncharacterized protein</fullName>
    </submittedName>
</protein>
<evidence type="ECO:0000256" key="1">
    <source>
        <dbReference type="SAM" id="MobiDB-lite"/>
    </source>
</evidence>
<sequence>MALNVVKARRRLPTLCSTAAGGVYAQNMSLPVVTAQPADKAAGSCWRMPRSGGYAPSSGTSAGCPRPRAGSRCPVCGDAAAVALAVNNLSPMKLTAAVDFAPAVVASSSSSSSSRGHPAPWSSCPLQKRGAGDAKSDRLTMRRSGVCLAWNHTTSLHSFISITRLKFVFSVQRQIRAERGQPAGGGSPAPPT</sequence>
<evidence type="ECO:0000313" key="3">
    <source>
        <dbReference type="Proteomes" id="UP000078544"/>
    </source>
</evidence>
<comment type="caution">
    <text evidence="2">The sequence shown here is derived from an EMBL/GenBank/DDBJ whole genome shotgun (WGS) entry which is preliminary data.</text>
</comment>
<name>A0A166V5W4_9HYPO</name>